<organism evidence="1 2">
    <name type="scientific">Pyropia yezoensis</name>
    <name type="common">Susabi-nori</name>
    <name type="synonym">Porphyra yezoensis</name>
    <dbReference type="NCBI Taxonomy" id="2788"/>
    <lineage>
        <taxon>Eukaryota</taxon>
        <taxon>Rhodophyta</taxon>
        <taxon>Bangiophyceae</taxon>
        <taxon>Bangiales</taxon>
        <taxon>Bangiaceae</taxon>
        <taxon>Pyropia</taxon>
    </lineage>
</organism>
<name>A0ACC3CA51_PYRYE</name>
<evidence type="ECO:0000313" key="2">
    <source>
        <dbReference type="Proteomes" id="UP000798662"/>
    </source>
</evidence>
<accession>A0ACC3CA51</accession>
<evidence type="ECO:0000313" key="1">
    <source>
        <dbReference type="EMBL" id="KAK1866995.1"/>
    </source>
</evidence>
<reference evidence="1" key="1">
    <citation type="submission" date="2019-11" db="EMBL/GenBank/DDBJ databases">
        <title>Nori genome reveals adaptations in red seaweeds to the harsh intertidal environment.</title>
        <authorList>
            <person name="Wang D."/>
            <person name="Mao Y."/>
        </authorList>
    </citation>
    <scope>NUCLEOTIDE SEQUENCE</scope>
    <source>
        <tissue evidence="1">Gametophyte</tissue>
    </source>
</reference>
<gene>
    <name evidence="1" type="ORF">I4F81_009507</name>
</gene>
<protein>
    <submittedName>
        <fullName evidence="1">Uncharacterized protein</fullName>
    </submittedName>
</protein>
<proteinExistence type="predicted"/>
<keyword evidence="2" id="KW-1185">Reference proteome</keyword>
<dbReference type="EMBL" id="CM020620">
    <property type="protein sequence ID" value="KAK1866995.1"/>
    <property type="molecule type" value="Genomic_DNA"/>
</dbReference>
<comment type="caution">
    <text evidence="1">The sequence shown here is derived from an EMBL/GenBank/DDBJ whole genome shotgun (WGS) entry which is preliminary data.</text>
</comment>
<sequence length="440" mass="46356">MVHPPGPAFMTTTVVGLSRRASPVLASRPATALFSASAFTGRALPSRHGVTGPAVGGGGRGAPQRRALHATPLSMKLQTGLVGMPNVGKSTLFNALVENAAAQAANFPFCTVEPNKGIVGVPDPRLDVLSVINKSVKVVPTSLEFVDIAGLVAGASKGEGLGNKFLANIRECDAIVHVVRCFEDENIIHVDGSVDPLRDIEVINLELQLADLAQVERRQARVKVSRGKSDATPEEISALDKLAAGLDEGKSARACELSDDEADAIAGLMLLTMKPVVYAANVADGDLAEGNAMVESVRTFAKAEGSETVVVSAQVESELIALSAEERAEFLDALGATEETTGLRALIKATYGLLGLRTYFTSGPTETRAWTITAGMKAPAAAGVIHTDFERGFIRAETVSYEDLVDAGSEKAAKEKGLLRSEGKEYVVKEADVMLFRFNV</sequence>
<dbReference type="Proteomes" id="UP000798662">
    <property type="component" value="Chromosome 3"/>
</dbReference>